<comment type="caution">
    <text evidence="1">The sequence shown here is derived from an EMBL/GenBank/DDBJ whole genome shotgun (WGS) entry which is preliminary data.</text>
</comment>
<dbReference type="EMBL" id="JAAGRQ010000047">
    <property type="protein sequence ID" value="NDY57425.1"/>
    <property type="molecule type" value="Genomic_DNA"/>
</dbReference>
<dbReference type="AlphaFoldDB" id="A0A7K3NNQ6"/>
<proteinExistence type="predicted"/>
<reference evidence="1 2" key="1">
    <citation type="submission" date="2020-02" db="EMBL/GenBank/DDBJ databases">
        <title>Comparative genomics of sulfur disproportionating microorganisms.</title>
        <authorList>
            <person name="Ward L.M."/>
            <person name="Bertran E."/>
            <person name="Johnston D.T."/>
        </authorList>
    </citation>
    <scope>NUCLEOTIDE SEQUENCE [LARGE SCALE GENOMIC DNA]</scope>
    <source>
        <strain evidence="1 2">DSM 3696</strain>
    </source>
</reference>
<name>A0A7K3NNQ6_9BACT</name>
<protein>
    <submittedName>
        <fullName evidence="1">Uncharacterized protein</fullName>
    </submittedName>
</protein>
<sequence>MPCQPYVMSKRHKGRIVMMVTYSRGGGVGRKICADGALADREVCLFPGDIVAERPLLPGCEDVALRRLP</sequence>
<dbReference type="RefSeq" id="WP_163302466.1">
    <property type="nucleotide sequence ID" value="NZ_JAAGRQ010000047.1"/>
</dbReference>
<evidence type="ECO:0000313" key="1">
    <source>
        <dbReference type="EMBL" id="NDY57425.1"/>
    </source>
</evidence>
<gene>
    <name evidence="1" type="ORF">G3N56_11805</name>
</gene>
<dbReference type="Proteomes" id="UP000469724">
    <property type="component" value="Unassembled WGS sequence"/>
</dbReference>
<evidence type="ECO:0000313" key="2">
    <source>
        <dbReference type="Proteomes" id="UP000469724"/>
    </source>
</evidence>
<organism evidence="1 2">
    <name type="scientific">Desulfolutivibrio sulfodismutans</name>
    <dbReference type="NCBI Taxonomy" id="63561"/>
    <lineage>
        <taxon>Bacteria</taxon>
        <taxon>Pseudomonadati</taxon>
        <taxon>Thermodesulfobacteriota</taxon>
        <taxon>Desulfovibrionia</taxon>
        <taxon>Desulfovibrionales</taxon>
        <taxon>Desulfovibrionaceae</taxon>
        <taxon>Desulfolutivibrio</taxon>
    </lineage>
</organism>
<accession>A0A7K3NNQ6</accession>
<keyword evidence="2" id="KW-1185">Reference proteome</keyword>